<organism evidence="1 2">
    <name type="scientific">Maritalea myrionectae</name>
    <dbReference type="NCBI Taxonomy" id="454601"/>
    <lineage>
        <taxon>Bacteria</taxon>
        <taxon>Pseudomonadati</taxon>
        <taxon>Pseudomonadota</taxon>
        <taxon>Alphaproteobacteria</taxon>
        <taxon>Hyphomicrobiales</taxon>
        <taxon>Devosiaceae</taxon>
        <taxon>Maritalea</taxon>
    </lineage>
</organism>
<reference evidence="1 2" key="1">
    <citation type="submission" date="2017-05" db="EMBL/GenBank/DDBJ databases">
        <title>Genome Analysis of Maritalea myrionectae HL2708#5.</title>
        <authorList>
            <consortium name="Cotde Inc.-PKNU"/>
            <person name="Jang D."/>
            <person name="Oh H.-M."/>
        </authorList>
    </citation>
    <scope>NUCLEOTIDE SEQUENCE [LARGE SCALE GENOMIC DNA]</scope>
    <source>
        <strain evidence="1 2">HL2708#5</strain>
    </source>
</reference>
<protein>
    <recommendedName>
        <fullName evidence="3">Polyketide cyclase</fullName>
    </recommendedName>
</protein>
<dbReference type="InterPro" id="IPR019587">
    <property type="entry name" value="Polyketide_cyclase/dehydratase"/>
</dbReference>
<dbReference type="AlphaFoldDB" id="A0A2R4MEX3"/>
<evidence type="ECO:0000313" key="1">
    <source>
        <dbReference type="EMBL" id="AVX04495.1"/>
    </source>
</evidence>
<dbReference type="KEGG" id="mmyr:MXMO3_01971"/>
<keyword evidence="2" id="KW-1185">Reference proteome</keyword>
<evidence type="ECO:0008006" key="3">
    <source>
        <dbReference type="Google" id="ProtNLM"/>
    </source>
</evidence>
<dbReference type="InterPro" id="IPR023393">
    <property type="entry name" value="START-like_dom_sf"/>
</dbReference>
<dbReference type="Gene3D" id="3.30.530.20">
    <property type="match status" value="1"/>
</dbReference>
<dbReference type="SUPFAM" id="SSF55961">
    <property type="entry name" value="Bet v1-like"/>
    <property type="match status" value="1"/>
</dbReference>
<dbReference type="EMBL" id="CP021330">
    <property type="protein sequence ID" value="AVX04495.1"/>
    <property type="molecule type" value="Genomic_DNA"/>
</dbReference>
<dbReference type="Proteomes" id="UP000258927">
    <property type="component" value="Chromosome"/>
</dbReference>
<sequence>MPTITVSEQFNCSPEIAFAVLKDFENTPEFIDGIINSTMLTEGPIDVGSRFRETRIMMGREADEEMEITELQAPSIIKLYAFSRGTEYHTTYEITRNENGAKVTLIFQPKPKTLMAKVMSALFSRMVGQVADLLQKDLRDAKLEAEKRQEQA</sequence>
<name>A0A2R4MEX3_9HYPH</name>
<dbReference type="RefSeq" id="WP_117395755.1">
    <property type="nucleotide sequence ID" value="NZ_CP021330.1"/>
</dbReference>
<dbReference type="STRING" id="1122213.GCA_000423365_02271"/>
<gene>
    <name evidence="1" type="ORF">MXMO3_01971</name>
</gene>
<proteinExistence type="predicted"/>
<dbReference type="Pfam" id="PF10604">
    <property type="entry name" value="Polyketide_cyc2"/>
    <property type="match status" value="1"/>
</dbReference>
<evidence type="ECO:0000313" key="2">
    <source>
        <dbReference type="Proteomes" id="UP000258927"/>
    </source>
</evidence>
<accession>A0A2R4MEX3</accession>